<protein>
    <submittedName>
        <fullName evidence="9">TSA: Wollemia nobilis Ref_Wollemi_Transcript_1004_591 transcribed RNA sequence</fullName>
    </submittedName>
    <submittedName>
        <fullName evidence="8">TSA: Wollemia nobilis Ref_Wollemi_Transcript_1005_743 transcribed RNA sequence</fullName>
    </submittedName>
</protein>
<keyword evidence="4 6" id="KW-1133">Transmembrane helix</keyword>
<dbReference type="EMBL" id="GCHU01000992">
    <property type="protein sequence ID" value="JAG89495.1"/>
    <property type="molecule type" value="Transcribed_RNA"/>
</dbReference>
<comment type="subcellular location">
    <subcellularLocation>
        <location evidence="1">Endoplasmic reticulum membrane</location>
        <topology evidence="1">Multi-pass membrane protein</topology>
    </subcellularLocation>
</comment>
<proteinExistence type="predicted"/>
<evidence type="ECO:0000256" key="1">
    <source>
        <dbReference type="ARBA" id="ARBA00004477"/>
    </source>
</evidence>
<dbReference type="PANTHER" id="PTHR47879:SF2">
    <property type="entry name" value="RETICULON-LIKE PROTEIN B22"/>
    <property type="match status" value="1"/>
</dbReference>
<evidence type="ECO:0000313" key="9">
    <source>
        <dbReference type="EMBL" id="JAG89495.1"/>
    </source>
</evidence>
<evidence type="ECO:0000256" key="5">
    <source>
        <dbReference type="ARBA" id="ARBA00023136"/>
    </source>
</evidence>
<dbReference type="AlphaFoldDB" id="A0A0C9QXN7"/>
<dbReference type="InterPro" id="IPR003388">
    <property type="entry name" value="Reticulon"/>
</dbReference>
<evidence type="ECO:0000313" key="8">
    <source>
        <dbReference type="EMBL" id="JAG89494.1"/>
    </source>
</evidence>
<keyword evidence="3" id="KW-0256">Endoplasmic reticulum</keyword>
<dbReference type="PANTHER" id="PTHR47879">
    <property type="entry name" value="RETICULON-LIKE PROTEIN B22"/>
    <property type="match status" value="1"/>
</dbReference>
<evidence type="ECO:0000256" key="3">
    <source>
        <dbReference type="ARBA" id="ARBA00022824"/>
    </source>
</evidence>
<evidence type="ECO:0000256" key="4">
    <source>
        <dbReference type="ARBA" id="ARBA00022989"/>
    </source>
</evidence>
<feature type="transmembrane region" description="Helical" evidence="6">
    <location>
        <begin position="132"/>
        <end position="150"/>
    </location>
</feature>
<accession>A0A0C9QXN7</accession>
<sequence>MALEFTQKLVGKPGIPIILLLCGTLVYYHCAVLHTSVVSLVCDVLVVLLCSAAVLGMMFRYLNVSVPVDPMEWQVSQETVSCIAEFMANTIGAAESVFRVAASGHDKKLFFKVALVLYALSALGRAISGATVAYAALCLASMILLASKLWTNTTWLPPFSSRRRDSNRVGEQQS</sequence>
<dbReference type="Pfam" id="PF02453">
    <property type="entry name" value="Reticulon"/>
    <property type="match status" value="1"/>
</dbReference>
<keyword evidence="2 6" id="KW-0812">Transmembrane</keyword>
<evidence type="ECO:0000259" key="7">
    <source>
        <dbReference type="Pfam" id="PF02453"/>
    </source>
</evidence>
<dbReference type="GO" id="GO:0005789">
    <property type="term" value="C:endoplasmic reticulum membrane"/>
    <property type="evidence" value="ECO:0007669"/>
    <property type="project" value="UniProtKB-SubCell"/>
</dbReference>
<feature type="transmembrane region" description="Helical" evidence="6">
    <location>
        <begin position="40"/>
        <end position="62"/>
    </location>
</feature>
<feature type="domain" description="Reticulon" evidence="7">
    <location>
        <begin position="18"/>
        <end position="141"/>
    </location>
</feature>
<dbReference type="InterPro" id="IPR044177">
    <property type="entry name" value="RTNLB22/23"/>
</dbReference>
<evidence type="ECO:0000256" key="6">
    <source>
        <dbReference type="SAM" id="Phobius"/>
    </source>
</evidence>
<feature type="transmembrane region" description="Helical" evidence="6">
    <location>
        <begin position="15"/>
        <end position="33"/>
    </location>
</feature>
<reference evidence="9" key="1">
    <citation type="submission" date="2015-02" db="EMBL/GenBank/DDBJ databases">
        <title>A transcriptome of Wollemia nobilis - a relic of Gondwana.</title>
        <authorList>
            <person name="Chia J.Y."/>
            <person name="Leong Y.S."/>
            <person name="Abdul Karim S."/>
            <person name="Wan Azmi N."/>
            <person name="Hercus R."/>
            <person name="Croft L."/>
        </authorList>
    </citation>
    <scope>NUCLEOTIDE SEQUENCE</scope>
    <source>
        <strain evidence="9">MaeBrown</strain>
        <tissue evidence="9">Leaf</tissue>
    </source>
</reference>
<evidence type="ECO:0000256" key="2">
    <source>
        <dbReference type="ARBA" id="ARBA00022692"/>
    </source>
</evidence>
<dbReference type="EMBL" id="GCHU01000993">
    <property type="protein sequence ID" value="JAG89494.1"/>
    <property type="molecule type" value="Transcribed_RNA"/>
</dbReference>
<keyword evidence="5 6" id="KW-0472">Membrane</keyword>
<organism evidence="9">
    <name type="scientific">Wollemia nobilis</name>
    <dbReference type="NCBI Taxonomy" id="56998"/>
    <lineage>
        <taxon>Eukaryota</taxon>
        <taxon>Viridiplantae</taxon>
        <taxon>Streptophyta</taxon>
        <taxon>Embryophyta</taxon>
        <taxon>Tracheophyta</taxon>
        <taxon>Spermatophyta</taxon>
        <taxon>Pinopsida</taxon>
        <taxon>Pinidae</taxon>
        <taxon>Conifers II</taxon>
        <taxon>Araucariales</taxon>
        <taxon>Araucariaceae</taxon>
        <taxon>Wollemia</taxon>
    </lineage>
</organism>
<name>A0A0C9QXN7_9CONI</name>